<evidence type="ECO:0000313" key="12">
    <source>
        <dbReference type="Proteomes" id="UP000002315"/>
    </source>
</evidence>
<dbReference type="NCBIfam" id="TIGR01165">
    <property type="entry name" value="cbiN"/>
    <property type="match status" value="1"/>
</dbReference>
<keyword evidence="3 10" id="KW-1003">Cell membrane</keyword>
<keyword evidence="9 10" id="KW-0170">Cobalt</keyword>
<keyword evidence="5 10" id="KW-0812">Transmembrane</keyword>
<evidence type="ECO:0000256" key="7">
    <source>
        <dbReference type="ARBA" id="ARBA00023065"/>
    </source>
</evidence>
<reference evidence="11 12" key="1">
    <citation type="journal article" date="2010" name="Stand. Genomic Sci.">
        <title>Complete genome sequence of Methanothermus fervidus type strain (V24S).</title>
        <authorList>
            <person name="Anderson I."/>
            <person name="Djao O.D."/>
            <person name="Misra M."/>
            <person name="Chertkov O."/>
            <person name="Nolan M."/>
            <person name="Lucas S."/>
            <person name="Lapidus A."/>
            <person name="Del Rio T.G."/>
            <person name="Tice H."/>
            <person name="Cheng J.F."/>
            <person name="Tapia R."/>
            <person name="Han C."/>
            <person name="Goodwin L."/>
            <person name="Pitluck S."/>
            <person name="Liolios K."/>
            <person name="Ivanova N."/>
            <person name="Mavromatis K."/>
            <person name="Mikhailova N."/>
            <person name="Pati A."/>
            <person name="Brambilla E."/>
            <person name="Chen A."/>
            <person name="Palaniappan K."/>
            <person name="Land M."/>
            <person name="Hauser L."/>
            <person name="Chang Y.J."/>
            <person name="Jeffries C.D."/>
            <person name="Sikorski J."/>
            <person name="Spring S."/>
            <person name="Rohde M."/>
            <person name="Eichinger K."/>
            <person name="Huber H."/>
            <person name="Wirth R."/>
            <person name="Goker M."/>
            <person name="Detter J.C."/>
            <person name="Woyke T."/>
            <person name="Bristow J."/>
            <person name="Eisen J.A."/>
            <person name="Markowitz V."/>
            <person name="Hugenholtz P."/>
            <person name="Klenk H.P."/>
            <person name="Kyrpides N.C."/>
        </authorList>
    </citation>
    <scope>NUCLEOTIDE SEQUENCE [LARGE SCALE GENOMIC DNA]</scope>
    <source>
        <strain evidence="12">ATCC 43054 / DSM 2088 / JCM 10308 / V24 S</strain>
    </source>
</reference>
<sequence length="95" mass="10349">MDRITIVSLILVAVICAIPLIMYAGKGEEQGYFKGSDDVGTEAIESTGYKPWLQPIWQPPSGEIESLLFAVQAGIGAFIIGYVFGRYMKSKSSKT</sequence>
<evidence type="ECO:0000256" key="10">
    <source>
        <dbReference type="HAMAP-Rule" id="MF_00330"/>
    </source>
</evidence>
<dbReference type="PANTHER" id="PTHR38662">
    <property type="entry name" value="COBALT TRANSPORT PROTEIN CBIN"/>
    <property type="match status" value="1"/>
</dbReference>
<evidence type="ECO:0000256" key="2">
    <source>
        <dbReference type="ARBA" id="ARBA00022448"/>
    </source>
</evidence>
<organism evidence="11 12">
    <name type="scientific">Methanothermus fervidus (strain ATCC 43054 / DSM 2088 / JCM 10308 / V24 S)</name>
    <dbReference type="NCBI Taxonomy" id="523846"/>
    <lineage>
        <taxon>Archaea</taxon>
        <taxon>Methanobacteriati</taxon>
        <taxon>Methanobacteriota</taxon>
        <taxon>Methanomada group</taxon>
        <taxon>Methanobacteria</taxon>
        <taxon>Methanobacteriales</taxon>
        <taxon>Methanothermaceae</taxon>
        <taxon>Methanothermus</taxon>
    </lineage>
</organism>
<evidence type="ECO:0000256" key="4">
    <source>
        <dbReference type="ARBA" id="ARBA00022573"/>
    </source>
</evidence>
<dbReference type="Pfam" id="PF02553">
    <property type="entry name" value="CbiN"/>
    <property type="match status" value="1"/>
</dbReference>
<dbReference type="HOGENOM" id="CLU_136197_2_0_2"/>
<dbReference type="KEGG" id="mfv:Mfer_0952"/>
<keyword evidence="8 10" id="KW-0472">Membrane</keyword>
<evidence type="ECO:0000256" key="8">
    <source>
        <dbReference type="ARBA" id="ARBA00023136"/>
    </source>
</evidence>
<evidence type="ECO:0000256" key="6">
    <source>
        <dbReference type="ARBA" id="ARBA00022989"/>
    </source>
</evidence>
<feature type="transmembrane region" description="Helical" evidence="10">
    <location>
        <begin position="67"/>
        <end position="85"/>
    </location>
</feature>
<dbReference type="Proteomes" id="UP000002315">
    <property type="component" value="Chromosome"/>
</dbReference>
<comment type="similarity">
    <text evidence="10">Belongs to the CbiN family.</text>
</comment>
<keyword evidence="2 10" id="KW-0813">Transport</keyword>
<dbReference type="UniPathway" id="UPA00148"/>
<comment type="subcellular location">
    <subcellularLocation>
        <location evidence="10">Cell membrane</location>
        <topology evidence="10">Multi-pass membrane protein</topology>
    </subcellularLocation>
</comment>
<dbReference type="NCBIfam" id="NF002780">
    <property type="entry name" value="PRK02898.1"/>
    <property type="match status" value="1"/>
</dbReference>
<gene>
    <name evidence="10" type="primary">cbiN</name>
    <name evidence="11" type="ordered locus">Mfer_0952</name>
</gene>
<evidence type="ECO:0000313" key="11">
    <source>
        <dbReference type="EMBL" id="ADP77748.1"/>
    </source>
</evidence>
<dbReference type="GO" id="GO:0015087">
    <property type="term" value="F:cobalt ion transmembrane transporter activity"/>
    <property type="evidence" value="ECO:0007669"/>
    <property type="project" value="UniProtKB-UniRule"/>
</dbReference>
<keyword evidence="4 10" id="KW-0169">Cobalamin biosynthesis</keyword>
<keyword evidence="12" id="KW-1185">Reference proteome</keyword>
<evidence type="ECO:0000256" key="3">
    <source>
        <dbReference type="ARBA" id="ARBA00022475"/>
    </source>
</evidence>
<comment type="pathway">
    <text evidence="10">Cofactor biosynthesis; adenosylcobalamin biosynthesis.</text>
</comment>
<dbReference type="HAMAP" id="MF_00330">
    <property type="entry name" value="CbiN"/>
    <property type="match status" value="1"/>
</dbReference>
<dbReference type="GO" id="GO:0005886">
    <property type="term" value="C:plasma membrane"/>
    <property type="evidence" value="ECO:0007669"/>
    <property type="project" value="UniProtKB-SubCell"/>
</dbReference>
<proteinExistence type="inferred from homology"/>
<dbReference type="STRING" id="523846.Mfer_0952"/>
<accession>E3GVY3</accession>
<evidence type="ECO:0000256" key="1">
    <source>
        <dbReference type="ARBA" id="ARBA00022426"/>
    </source>
</evidence>
<feature type="transmembrane region" description="Helical" evidence="10">
    <location>
        <begin position="7"/>
        <end position="25"/>
    </location>
</feature>
<dbReference type="OrthoDB" id="187156at2157"/>
<comment type="subunit">
    <text evidence="10">Forms an energy-coupling factor (ECF) transporter complex composed of an ATP-binding protein (A component, CbiO), a transmembrane protein (T component, CbiQ) and 2 possible substrate-capture proteins (S components, CbiM and CbiN) of unknown stoichimetry.</text>
</comment>
<keyword evidence="7 10" id="KW-0406">Ion transport</keyword>
<evidence type="ECO:0000256" key="5">
    <source>
        <dbReference type="ARBA" id="ARBA00022692"/>
    </source>
</evidence>
<keyword evidence="6 10" id="KW-1133">Transmembrane helix</keyword>
<evidence type="ECO:0000256" key="9">
    <source>
        <dbReference type="ARBA" id="ARBA00023285"/>
    </source>
</evidence>
<comment type="function">
    <text evidence="10">Part of the energy-coupling factor (ECF) transporter complex CbiMNOQ involved in cobalt import.</text>
</comment>
<dbReference type="EMBL" id="CP002278">
    <property type="protein sequence ID" value="ADP77748.1"/>
    <property type="molecule type" value="Genomic_DNA"/>
</dbReference>
<keyword evidence="1 10" id="KW-0171">Cobalt transport</keyword>
<dbReference type="InterPro" id="IPR003705">
    <property type="entry name" value="CbiN"/>
</dbReference>
<protein>
    <recommendedName>
        <fullName evidence="10">Cobalt transport protein CbiN</fullName>
    </recommendedName>
    <alternativeName>
        <fullName evidence="10">Energy-coupling factor transporter probable substrate-capture protein CbiN</fullName>
        <shortName evidence="10">ECF transporter S component CbiN</shortName>
    </alternativeName>
</protein>
<dbReference type="PANTHER" id="PTHR38662:SF1">
    <property type="entry name" value="COBALT TRANSPORT PROTEIN CBIN"/>
    <property type="match status" value="1"/>
</dbReference>
<name>E3GVY3_METFV</name>
<dbReference type="AlphaFoldDB" id="E3GVY3"/>
<dbReference type="GO" id="GO:0009236">
    <property type="term" value="P:cobalamin biosynthetic process"/>
    <property type="evidence" value="ECO:0007669"/>
    <property type="project" value="UniProtKB-UniRule"/>
</dbReference>